<dbReference type="OrthoDB" id="69646at2759"/>
<evidence type="ECO:0000256" key="4">
    <source>
        <dbReference type="ARBA" id="ARBA00022692"/>
    </source>
</evidence>
<dbReference type="Pfam" id="PF12036">
    <property type="entry name" value="DUF3522"/>
    <property type="match status" value="1"/>
</dbReference>
<comment type="similarity">
    <text evidence="2">Belongs to the TMEM8 family.</text>
</comment>
<feature type="transmembrane region" description="Helical" evidence="8">
    <location>
        <begin position="681"/>
        <end position="700"/>
    </location>
</feature>
<evidence type="ECO:0000256" key="5">
    <source>
        <dbReference type="ARBA" id="ARBA00022989"/>
    </source>
</evidence>
<dbReference type="EMBL" id="OV651816">
    <property type="protein sequence ID" value="CAH1110119.1"/>
    <property type="molecule type" value="Genomic_DNA"/>
</dbReference>
<keyword evidence="3" id="KW-1003">Cell membrane</keyword>
<keyword evidence="7" id="KW-0245">EGF-like domain</keyword>
<dbReference type="GO" id="GO:0005886">
    <property type="term" value="C:plasma membrane"/>
    <property type="evidence" value="ECO:0007669"/>
    <property type="project" value="UniProtKB-SubCell"/>
</dbReference>
<comment type="subcellular location">
    <subcellularLocation>
        <location evidence="1">Cell membrane</location>
        <topology evidence="1">Multi-pass membrane protein</topology>
    </subcellularLocation>
</comment>
<feature type="transmembrane region" description="Helical" evidence="8">
    <location>
        <begin position="619"/>
        <end position="638"/>
    </location>
</feature>
<keyword evidence="5 8" id="KW-1133">Transmembrane helix</keyword>
<evidence type="ECO:0000259" key="10">
    <source>
        <dbReference type="PROSITE" id="PS50026"/>
    </source>
</evidence>
<dbReference type="PROSITE" id="PS50026">
    <property type="entry name" value="EGF_3"/>
    <property type="match status" value="1"/>
</dbReference>
<dbReference type="Proteomes" id="UP001153636">
    <property type="component" value="Chromosome 4"/>
</dbReference>
<feature type="transmembrane region" description="Helical" evidence="8">
    <location>
        <begin position="767"/>
        <end position="786"/>
    </location>
</feature>
<feature type="transmembrane region" description="Helical" evidence="8">
    <location>
        <begin position="706"/>
        <end position="727"/>
    </location>
</feature>
<feature type="disulfide bond" evidence="7">
    <location>
        <begin position="572"/>
        <end position="581"/>
    </location>
</feature>
<feature type="chain" id="PRO_5040361669" description="EGF-like domain-containing protein" evidence="9">
    <location>
        <begin position="21"/>
        <end position="798"/>
    </location>
</feature>
<evidence type="ECO:0000256" key="9">
    <source>
        <dbReference type="SAM" id="SignalP"/>
    </source>
</evidence>
<proteinExistence type="inferred from homology"/>
<evidence type="ECO:0000256" key="1">
    <source>
        <dbReference type="ARBA" id="ARBA00004651"/>
    </source>
</evidence>
<accession>A0A9P0GC24</accession>
<evidence type="ECO:0000256" key="2">
    <source>
        <dbReference type="ARBA" id="ARBA00005542"/>
    </source>
</evidence>
<feature type="domain" description="EGF-like" evidence="10">
    <location>
        <begin position="542"/>
        <end position="582"/>
    </location>
</feature>
<dbReference type="PROSITE" id="PS00022">
    <property type="entry name" value="EGF_1"/>
    <property type="match status" value="1"/>
</dbReference>
<feature type="transmembrane region" description="Helical" evidence="8">
    <location>
        <begin position="739"/>
        <end position="761"/>
    </location>
</feature>
<organism evidence="11 12">
    <name type="scientific">Psylliodes chrysocephalus</name>
    <dbReference type="NCBI Taxonomy" id="3402493"/>
    <lineage>
        <taxon>Eukaryota</taxon>
        <taxon>Metazoa</taxon>
        <taxon>Ecdysozoa</taxon>
        <taxon>Arthropoda</taxon>
        <taxon>Hexapoda</taxon>
        <taxon>Insecta</taxon>
        <taxon>Pterygota</taxon>
        <taxon>Neoptera</taxon>
        <taxon>Endopterygota</taxon>
        <taxon>Coleoptera</taxon>
        <taxon>Polyphaga</taxon>
        <taxon>Cucujiformia</taxon>
        <taxon>Chrysomeloidea</taxon>
        <taxon>Chrysomelidae</taxon>
        <taxon>Galerucinae</taxon>
        <taxon>Alticini</taxon>
        <taxon>Psylliodes</taxon>
    </lineage>
</organism>
<protein>
    <recommendedName>
        <fullName evidence="10">EGF-like domain-containing protein</fullName>
    </recommendedName>
</protein>
<keyword evidence="7" id="KW-1015">Disulfide bond</keyword>
<keyword evidence="4 8" id="KW-0812">Transmembrane</keyword>
<evidence type="ECO:0000256" key="3">
    <source>
        <dbReference type="ARBA" id="ARBA00022475"/>
    </source>
</evidence>
<evidence type="ECO:0000256" key="6">
    <source>
        <dbReference type="ARBA" id="ARBA00023136"/>
    </source>
</evidence>
<dbReference type="PANTHER" id="PTHR14319:SF3">
    <property type="entry name" value="TRANSMEMBRANE PROTEIN-LIKE PROTEIN"/>
    <property type="match status" value="1"/>
</dbReference>
<keyword evidence="12" id="KW-1185">Reference proteome</keyword>
<keyword evidence="9" id="KW-0732">Signal</keyword>
<reference evidence="11" key="1">
    <citation type="submission" date="2022-01" db="EMBL/GenBank/DDBJ databases">
        <authorList>
            <person name="King R."/>
        </authorList>
    </citation>
    <scope>NUCLEOTIDE SEQUENCE</scope>
</reference>
<feature type="transmembrane region" description="Helical" evidence="8">
    <location>
        <begin position="658"/>
        <end position="676"/>
    </location>
</feature>
<dbReference type="InterPro" id="IPR000742">
    <property type="entry name" value="EGF"/>
</dbReference>
<evidence type="ECO:0000313" key="11">
    <source>
        <dbReference type="EMBL" id="CAH1110119.1"/>
    </source>
</evidence>
<dbReference type="InterPro" id="IPR021910">
    <property type="entry name" value="NGX6/PGAP6/MYMK"/>
</dbReference>
<sequence>MFKKFFSFIVLCIIYNLVNSYVTITSRSITSPLEKYKSYKDVDMIHLHIPQDTIFASFKFMADETRMSIFSCTIRNVSIYMKHGAAPVINPDGSPFPKLFKNITRSPLHNLEIQTNKKEAFINITSPDPGSYIVVAFLSYRDPKYNAISQQGLRADCDAYLEASLFVRKIDNPLMITDDNLFQLIASSNENRYFKFFVQSSNDQAVLFVNNIIFPDNSKYLTVRIEANKPPSEEVHHKQEIIYSNTTSSTLFFSTNPDAWHYIEFIYDGKNDNTTTGNLTFQLKFISNELPENSNHYTLLTNETYFNNSVSKTFHNYKITNLVPYKQYDLIREATSETFFFSFELEKELESKVPIAINMTNSHFSLLKFRLREGTDVGGTLQFILAFKPRIDRSQYTFYKAEPSDHVVVACIRKGAMEVPTWPNNCVYNDVNKQSQLILNSTNENSTILIPYPESGTWYATFKLFCGTCKPCTCSKSCQKQYEDCVIDCELNCDVPWDCQLCTTNCSSQIISSDDCKGCDCDGPCLKNDNVTCTSSLLFDVGSHPCIFGQCSRNGRCMFLVSDGVVFSTCVCMNKYRGWDCSDNSQATSFYMVIIELMLLVFSNLAFLPAVYVAYKRKYYIEALAYFSTCFFSTFYHACDSGENLINFCMVRLSALQFADFFCAILAIWVTLVAIADLPTLWTNISHMVGAIILAFFTTINKTSLWVFIVPVVTGIIVILGSWIIKYRKVKQRFANRRYLYYKLPIGVAVVSVGLICYAFLQTENNYKYLHSLWHCLMAVALILILPKPNTFLPEVVL</sequence>
<evidence type="ECO:0000256" key="7">
    <source>
        <dbReference type="PROSITE-ProRule" id="PRU00076"/>
    </source>
</evidence>
<dbReference type="PANTHER" id="PTHR14319">
    <property type="entry name" value="FIVE-SPAN TRANSMEMBRANE PROTEIN M83"/>
    <property type="match status" value="1"/>
</dbReference>
<gene>
    <name evidence="11" type="ORF">PSYICH_LOCUS9900</name>
</gene>
<name>A0A9P0GC24_9CUCU</name>
<keyword evidence="6 8" id="KW-0472">Membrane</keyword>
<dbReference type="AlphaFoldDB" id="A0A9P0GC24"/>
<evidence type="ECO:0000256" key="8">
    <source>
        <dbReference type="SAM" id="Phobius"/>
    </source>
</evidence>
<comment type="caution">
    <text evidence="7">Lacks conserved residue(s) required for the propagation of feature annotation.</text>
</comment>
<evidence type="ECO:0000313" key="12">
    <source>
        <dbReference type="Proteomes" id="UP001153636"/>
    </source>
</evidence>
<feature type="signal peptide" evidence="9">
    <location>
        <begin position="1"/>
        <end position="20"/>
    </location>
</feature>
<feature type="transmembrane region" description="Helical" evidence="8">
    <location>
        <begin position="590"/>
        <end position="612"/>
    </location>
</feature>